<keyword evidence="1" id="KW-0812">Transmembrane</keyword>
<sequence>MKDVIYEIYKSRTTPDTHNNVSDLIGLYIKKNMSVLTDGLINNYPILGETTRNRFASYYNITPEDWKIISKSPEYRLMARLADPLKLGLLYSYYETRNPIFINFLGILCYSLYMFKYFPRKFNKLIMQYTIDEFDARLDYNKLGRNLLIVIGKKTESFIQNWEKRITKTPSDKLFREMLKDFTPRYNNMINSIATAYHKNFNDPDVRIQIAYAKSADGKNNVAGAGLFEAIREIAMNSLQTPSSRILDMIGLGNNNPKNIKYRTLMIAKLGDQYINTSRLCSNILDEWMKRNSEHLTMKNFRLGFVRAMSIARHITYIFDGIDNVIYNMLADKPREETRIFNKVQMRKWIYQYLILTLYLSSGKLSVDIGALESINDLYIDTLNGFDLTEVE</sequence>
<feature type="transmembrane region" description="Helical" evidence="1">
    <location>
        <begin position="100"/>
        <end position="118"/>
    </location>
</feature>
<reference evidence="2" key="1">
    <citation type="journal article" date="2021" name="Proc. Natl. Acad. Sci. U.S.A.">
        <title>A Catalog of Tens of Thousands of Viruses from Human Metagenomes Reveals Hidden Associations with Chronic Diseases.</title>
        <authorList>
            <person name="Tisza M.J."/>
            <person name="Buck C.B."/>
        </authorList>
    </citation>
    <scope>NUCLEOTIDE SEQUENCE</scope>
    <source>
        <strain evidence="2">CtkfK18</strain>
    </source>
</reference>
<keyword evidence="1" id="KW-1133">Transmembrane helix</keyword>
<keyword evidence="1" id="KW-0472">Membrane</keyword>
<organism evidence="2">
    <name type="scientific">Myoviridae sp. ctkfK18</name>
    <dbReference type="NCBI Taxonomy" id="2825165"/>
    <lineage>
        <taxon>Viruses</taxon>
        <taxon>Duplodnaviria</taxon>
        <taxon>Heunggongvirae</taxon>
        <taxon>Uroviricota</taxon>
        <taxon>Caudoviricetes</taxon>
    </lineage>
</organism>
<dbReference type="EMBL" id="BK016265">
    <property type="protein sequence ID" value="DAG05847.1"/>
    <property type="molecule type" value="Genomic_DNA"/>
</dbReference>
<name>A0A8S5VGY3_9CAUD</name>
<evidence type="ECO:0000313" key="2">
    <source>
        <dbReference type="EMBL" id="DAG05847.1"/>
    </source>
</evidence>
<accession>A0A8S5VGY3</accession>
<evidence type="ECO:0000256" key="1">
    <source>
        <dbReference type="SAM" id="Phobius"/>
    </source>
</evidence>
<proteinExistence type="predicted"/>
<protein>
    <submittedName>
        <fullName evidence="2">Uncharacterized protein</fullName>
    </submittedName>
</protein>